<name>A0ACC6RKD4_9BURK</name>
<gene>
    <name evidence="1" type="ORF">VSR83_18990</name>
</gene>
<sequence length="667" mass="73166">MSALLAAALLCGCAMVRVNSLGPQQYFAMRRGDILSTGQLSAATHATLRIAALDESSCQSAPQACIDTIATVGGLSTGQRLACLAELSLQMALEQTPSAGTPWTDAQFDSWLKTARYAYAFLFLGQRTAGERAFEDRQTQVRDYYNYAVQELAGALFLRGTAETTTGHRDPANQFIAGWTIHIDLREVRLPEGVRELSEVIPASGLSFAGLHNTYRRDGLGADLVAVTQPDANSATTHSAATTAEDDANANAGATFWFAPGSRPFNEMPSPNVTALLLFGNGTLEQLLASHDVVFSAYDPFRVESVEINGETVPLAANFSVGYGIWLARSGFARQSLRSLLGRTRGIDRPRIYMMQPFDPDRRIVLMLHGLASSPEAWVNVANDIQGDEMLRQHFQVWQVYYPTNVPILINLARIRQAVQLTLAHFDPAGKLPASNGMVLIGHSMGGVLARLLVSSSDDVLWVTIQNKYLPEGVDIVREDERLDRLLRFTPMPQVERAIFIATPHRGTPFASNRLSRWVANLVRLPLALLKEIDEMLQSATNADSSQRAGKTITVPNSIEQLRETDPIIQSISRLPISPNVCFHSIIARRRETGPLEDSDDGVVPYRSAHLDGALSEKVIVSGHSVQETPEAIFEIRRILHEDIEVFDNQGAHEGACGRPMARQETE</sequence>
<organism evidence="1 2">
    <name type="scientific">Paraburkholderia unamae</name>
    <dbReference type="NCBI Taxonomy" id="219649"/>
    <lineage>
        <taxon>Bacteria</taxon>
        <taxon>Pseudomonadati</taxon>
        <taxon>Pseudomonadota</taxon>
        <taxon>Betaproteobacteria</taxon>
        <taxon>Burkholderiales</taxon>
        <taxon>Burkholderiaceae</taxon>
        <taxon>Paraburkholderia</taxon>
    </lineage>
</organism>
<dbReference type="EMBL" id="JAYMRU010000013">
    <property type="protein sequence ID" value="MEM5402159.1"/>
    <property type="molecule type" value="Genomic_DNA"/>
</dbReference>
<reference evidence="1" key="1">
    <citation type="submission" date="2024-01" db="EMBL/GenBank/DDBJ databases">
        <title>The diversity of rhizobia nodulating Mimosa spp. in eleven states of Brazil covering several biomes is determined by host plant, location, and edaphic factors.</title>
        <authorList>
            <person name="Rouws L."/>
            <person name="Barauna A."/>
            <person name="Beukes C."/>
            <person name="De Faria S.M."/>
            <person name="Gross E."/>
            <person name="Dos Reis Junior F.B."/>
            <person name="Simon M."/>
            <person name="Maluk M."/>
            <person name="Odee D.W."/>
            <person name="Kenicer G."/>
            <person name="Young J.P.W."/>
            <person name="Reis V.M."/>
            <person name="Zilli J."/>
            <person name="James E.K."/>
        </authorList>
    </citation>
    <scope>NUCLEOTIDE SEQUENCE</scope>
    <source>
        <strain evidence="1">JPY452</strain>
    </source>
</reference>
<evidence type="ECO:0000313" key="2">
    <source>
        <dbReference type="Proteomes" id="UP001392318"/>
    </source>
</evidence>
<protein>
    <submittedName>
        <fullName evidence="1">Alpha/beta hydrolase</fullName>
    </submittedName>
</protein>
<proteinExistence type="predicted"/>
<comment type="caution">
    <text evidence="1">The sequence shown here is derived from an EMBL/GenBank/DDBJ whole genome shotgun (WGS) entry which is preliminary data.</text>
</comment>
<dbReference type="Proteomes" id="UP001392318">
    <property type="component" value="Unassembled WGS sequence"/>
</dbReference>
<keyword evidence="2" id="KW-1185">Reference proteome</keyword>
<accession>A0ACC6RKD4</accession>
<keyword evidence="1" id="KW-0378">Hydrolase</keyword>
<evidence type="ECO:0000313" key="1">
    <source>
        <dbReference type="EMBL" id="MEM5402159.1"/>
    </source>
</evidence>